<comment type="function">
    <text evidence="11">Component of the F(0) channel, it forms part of the peripheral stalk, linking F(1) to F(0). The b'-subunit is a diverged and duplicated form of b found in plants and photosynthetic bacteria.</text>
</comment>
<evidence type="ECO:0000256" key="13">
    <source>
        <dbReference type="HAMAP-Rule" id="MF_01398"/>
    </source>
</evidence>
<dbReference type="GO" id="GO:0046933">
    <property type="term" value="F:proton-transporting ATP synthase activity, rotational mechanism"/>
    <property type="evidence" value="ECO:0007669"/>
    <property type="project" value="UniProtKB-UniRule"/>
</dbReference>
<keyword evidence="7 13" id="KW-0406">Ion transport</keyword>
<evidence type="ECO:0000313" key="15">
    <source>
        <dbReference type="EMBL" id="QCD44277.1"/>
    </source>
</evidence>
<dbReference type="PANTHER" id="PTHR33445:SF2">
    <property type="entry name" value="ATP SYNTHASE SUBUNIT B', CHLOROPLASTIC"/>
    <property type="match status" value="1"/>
</dbReference>
<evidence type="ECO:0000256" key="4">
    <source>
        <dbReference type="ARBA" id="ARBA00022692"/>
    </source>
</evidence>
<keyword evidence="5 13" id="KW-0375">Hydrogen ion transport</keyword>
<evidence type="ECO:0000313" key="16">
    <source>
        <dbReference type="Proteomes" id="UP000503264"/>
    </source>
</evidence>
<dbReference type="HAMAP" id="MF_01398">
    <property type="entry name" value="ATP_synth_b_bprime"/>
    <property type="match status" value="1"/>
</dbReference>
<name>A0A6G5QFD1_9BACT</name>
<dbReference type="RefSeq" id="WP_171993466.1">
    <property type="nucleotide sequence ID" value="NZ_CP012542.1"/>
</dbReference>
<dbReference type="Pfam" id="PF00430">
    <property type="entry name" value="ATP-synt_B"/>
    <property type="match status" value="1"/>
</dbReference>
<evidence type="ECO:0000256" key="9">
    <source>
        <dbReference type="ARBA" id="ARBA00023310"/>
    </source>
</evidence>
<evidence type="ECO:0000256" key="1">
    <source>
        <dbReference type="ARBA" id="ARBA00005513"/>
    </source>
</evidence>
<dbReference type="GO" id="GO:0012505">
    <property type="term" value="C:endomembrane system"/>
    <property type="evidence" value="ECO:0007669"/>
    <property type="project" value="UniProtKB-SubCell"/>
</dbReference>
<protein>
    <recommendedName>
        <fullName evidence="13">ATP synthase subunit b</fullName>
    </recommendedName>
    <alternativeName>
        <fullName evidence="13">ATP synthase F(0) sector subunit b</fullName>
    </alternativeName>
    <alternativeName>
        <fullName evidence="13">ATPase subunit I</fullName>
    </alternativeName>
    <alternativeName>
        <fullName evidence="13">F-type ATPase subunit b</fullName>
        <shortName evidence="13">F-ATPase subunit b</shortName>
    </alternativeName>
</protein>
<evidence type="ECO:0000256" key="8">
    <source>
        <dbReference type="ARBA" id="ARBA00023136"/>
    </source>
</evidence>
<feature type="transmembrane region" description="Helical" evidence="13">
    <location>
        <begin position="6"/>
        <end position="28"/>
    </location>
</feature>
<keyword evidence="13" id="KW-1003">Cell membrane</keyword>
<reference evidence="15 16" key="1">
    <citation type="submission" date="2016-07" db="EMBL/GenBank/DDBJ databases">
        <title>Comparative genomics of the Campylobacter concisus group.</title>
        <authorList>
            <person name="Miller W.G."/>
            <person name="Yee E."/>
            <person name="Chapman M.H."/>
            <person name="Huynh S."/>
            <person name="Bono J.L."/>
            <person name="On S.L.W."/>
            <person name="StLeger J."/>
            <person name="Foster G."/>
            <person name="Parker C.T."/>
        </authorList>
    </citation>
    <scope>NUCLEOTIDE SEQUENCE [LARGE SCALE GENOMIC DNA]</scope>
    <source>
        <strain evidence="15 16">CCUG 21559</strain>
    </source>
</reference>
<keyword evidence="2 13" id="KW-0813">Transport</keyword>
<comment type="similarity">
    <text evidence="1 13 14">Belongs to the ATPase B chain family.</text>
</comment>
<comment type="function">
    <text evidence="10 13">F(1)F(0) ATP synthase produces ATP from ADP in the presence of a proton or sodium gradient. F-type ATPases consist of two structural domains, F(1) containing the extramembraneous catalytic core and F(0) containing the membrane proton channel, linked together by a central stalk and a peripheral stalk. During catalysis, ATP synthesis in the catalytic domain of F(1) is coupled via a rotary mechanism of the central stalk subunits to proton translocation.</text>
</comment>
<keyword evidence="9 13" id="KW-0066">ATP synthesis</keyword>
<dbReference type="AlphaFoldDB" id="A0A6G5QFD1"/>
<dbReference type="Gene3D" id="1.20.5.2950">
    <property type="match status" value="1"/>
</dbReference>
<dbReference type="InterPro" id="IPR002146">
    <property type="entry name" value="ATP_synth_b/b'su_bac/chlpt"/>
</dbReference>
<accession>A0A6G5QFD1</accession>
<keyword evidence="3 13" id="KW-0138">CF(0)</keyword>
<organism evidence="15 16">
    <name type="scientific">Campylobacter mucosalis CCUG 21559</name>
    <dbReference type="NCBI Taxonomy" id="1032067"/>
    <lineage>
        <taxon>Bacteria</taxon>
        <taxon>Pseudomonadati</taxon>
        <taxon>Campylobacterota</taxon>
        <taxon>Epsilonproteobacteria</taxon>
        <taxon>Campylobacterales</taxon>
        <taxon>Campylobacteraceae</taxon>
        <taxon>Campylobacter</taxon>
    </lineage>
</organism>
<proteinExistence type="inferred from homology"/>
<dbReference type="InterPro" id="IPR050059">
    <property type="entry name" value="ATP_synthase_B_chain"/>
</dbReference>
<evidence type="ECO:0000256" key="11">
    <source>
        <dbReference type="ARBA" id="ARBA00025614"/>
    </source>
</evidence>
<dbReference type="GO" id="GO:0046961">
    <property type="term" value="F:proton-transporting ATPase activity, rotational mechanism"/>
    <property type="evidence" value="ECO:0007669"/>
    <property type="project" value="TreeGrafter"/>
</dbReference>
<evidence type="ECO:0000256" key="5">
    <source>
        <dbReference type="ARBA" id="ARBA00022781"/>
    </source>
</evidence>
<dbReference type="CDD" id="cd06503">
    <property type="entry name" value="ATP-synt_Fo_b"/>
    <property type="match status" value="1"/>
</dbReference>
<evidence type="ECO:0000256" key="10">
    <source>
        <dbReference type="ARBA" id="ARBA00025198"/>
    </source>
</evidence>
<keyword evidence="4 13" id="KW-0812">Transmembrane</keyword>
<dbReference type="PANTHER" id="PTHR33445">
    <property type="entry name" value="ATP SYNTHASE SUBUNIT B', CHLOROPLASTIC"/>
    <property type="match status" value="1"/>
</dbReference>
<keyword evidence="16" id="KW-1185">Reference proteome</keyword>
<comment type="subcellular location">
    <subcellularLocation>
        <location evidence="13">Cell membrane</location>
        <topology evidence="13">Single-pass membrane protein</topology>
    </subcellularLocation>
    <subcellularLocation>
        <location evidence="12">Endomembrane system</location>
        <topology evidence="12">Single-pass membrane protein</topology>
    </subcellularLocation>
</comment>
<evidence type="ECO:0000256" key="2">
    <source>
        <dbReference type="ARBA" id="ARBA00022448"/>
    </source>
</evidence>
<dbReference type="Proteomes" id="UP000503264">
    <property type="component" value="Chromosome"/>
</dbReference>
<evidence type="ECO:0000256" key="6">
    <source>
        <dbReference type="ARBA" id="ARBA00022989"/>
    </source>
</evidence>
<dbReference type="NCBIfam" id="NF006293">
    <property type="entry name" value="PRK08476.1"/>
    <property type="match status" value="1"/>
</dbReference>
<evidence type="ECO:0000256" key="14">
    <source>
        <dbReference type="RuleBase" id="RU003848"/>
    </source>
</evidence>
<evidence type="ECO:0000256" key="3">
    <source>
        <dbReference type="ARBA" id="ARBA00022547"/>
    </source>
</evidence>
<keyword evidence="8 13" id="KW-0472">Membrane</keyword>
<evidence type="ECO:0000256" key="7">
    <source>
        <dbReference type="ARBA" id="ARBA00023065"/>
    </source>
</evidence>
<comment type="subunit">
    <text evidence="13">F-type ATPases have 2 components, F(1) - the catalytic core - and F(0) - the membrane proton channel. F(1) has five subunits: alpha(3), beta(3), gamma(1), delta(1), epsilon(1). F(0) has three main subunits: a(1), b(2) and c(10-14). The alpha and beta chains form an alternating ring which encloses part of the gamma chain. F(1) is attached to F(0) by a central stalk formed by the gamma and epsilon chains, while a peripheral stalk is formed by the delta and b chains.</text>
</comment>
<sequence length="140" mass="15540">MLEINPSLVILTAVVFLGLIAILNPLLYKPMLKFIDDRNASIKSDEDSANKNVSDLSVYEAEVQSILQNARNEAGKIRQEAFNAAKNAATKEIESKRSALEASYESFLSTLNVQKDELKANLSQKMPELKTALSEKLVRI</sequence>
<dbReference type="GO" id="GO:0005886">
    <property type="term" value="C:plasma membrane"/>
    <property type="evidence" value="ECO:0007669"/>
    <property type="project" value="UniProtKB-SubCell"/>
</dbReference>
<dbReference type="EMBL" id="CP012542">
    <property type="protein sequence ID" value="QCD44277.1"/>
    <property type="molecule type" value="Genomic_DNA"/>
</dbReference>
<keyword evidence="6 13" id="KW-1133">Transmembrane helix</keyword>
<evidence type="ECO:0000256" key="12">
    <source>
        <dbReference type="ARBA" id="ARBA00037847"/>
    </source>
</evidence>
<dbReference type="GO" id="GO:0045259">
    <property type="term" value="C:proton-transporting ATP synthase complex"/>
    <property type="evidence" value="ECO:0007669"/>
    <property type="project" value="UniProtKB-KW"/>
</dbReference>
<gene>
    <name evidence="15" type="primary">atpF'</name>
    <name evidence="13" type="synonym">atpF</name>
    <name evidence="15" type="ORF">CMUC_0465</name>
</gene>